<dbReference type="InterPro" id="IPR043504">
    <property type="entry name" value="Peptidase_S1_PA_chymotrypsin"/>
</dbReference>
<dbReference type="SMART" id="SM00020">
    <property type="entry name" value="Tryp_SPc"/>
    <property type="match status" value="1"/>
</dbReference>
<evidence type="ECO:0000313" key="4">
    <source>
        <dbReference type="Proteomes" id="UP000801492"/>
    </source>
</evidence>
<evidence type="ECO:0000259" key="2">
    <source>
        <dbReference type="PROSITE" id="PS50240"/>
    </source>
</evidence>
<accession>A0A8K0GKV2</accession>
<reference evidence="3" key="1">
    <citation type="submission" date="2019-08" db="EMBL/GenBank/DDBJ databases">
        <title>The genome of the North American firefly Photinus pyralis.</title>
        <authorList>
            <consortium name="Photinus pyralis genome working group"/>
            <person name="Fallon T.R."/>
            <person name="Sander Lower S.E."/>
            <person name="Weng J.-K."/>
        </authorList>
    </citation>
    <scope>NUCLEOTIDE SEQUENCE</scope>
    <source>
        <strain evidence="3">TRF0915ILg1</strain>
        <tissue evidence="3">Whole body</tissue>
    </source>
</reference>
<keyword evidence="4" id="KW-1185">Reference proteome</keyword>
<dbReference type="GO" id="GO:0004252">
    <property type="term" value="F:serine-type endopeptidase activity"/>
    <property type="evidence" value="ECO:0007669"/>
    <property type="project" value="InterPro"/>
</dbReference>
<dbReference type="Proteomes" id="UP000801492">
    <property type="component" value="Unassembled WGS sequence"/>
</dbReference>
<dbReference type="InterPro" id="IPR001314">
    <property type="entry name" value="Peptidase_S1A"/>
</dbReference>
<dbReference type="CDD" id="cd00190">
    <property type="entry name" value="Tryp_SPc"/>
    <property type="match status" value="1"/>
</dbReference>
<evidence type="ECO:0000256" key="1">
    <source>
        <dbReference type="ARBA" id="ARBA00023157"/>
    </source>
</evidence>
<dbReference type="OrthoDB" id="6676947at2759"/>
<organism evidence="3 4">
    <name type="scientific">Ignelater luminosus</name>
    <name type="common">Cucubano</name>
    <name type="synonym">Pyrophorus luminosus</name>
    <dbReference type="NCBI Taxonomy" id="2038154"/>
    <lineage>
        <taxon>Eukaryota</taxon>
        <taxon>Metazoa</taxon>
        <taxon>Ecdysozoa</taxon>
        <taxon>Arthropoda</taxon>
        <taxon>Hexapoda</taxon>
        <taxon>Insecta</taxon>
        <taxon>Pterygota</taxon>
        <taxon>Neoptera</taxon>
        <taxon>Endopterygota</taxon>
        <taxon>Coleoptera</taxon>
        <taxon>Polyphaga</taxon>
        <taxon>Elateriformia</taxon>
        <taxon>Elateroidea</taxon>
        <taxon>Elateridae</taxon>
        <taxon>Agrypninae</taxon>
        <taxon>Pyrophorini</taxon>
        <taxon>Ignelater</taxon>
    </lineage>
</organism>
<name>A0A8K0GKV2_IGNLU</name>
<dbReference type="Pfam" id="PF00089">
    <property type="entry name" value="Trypsin"/>
    <property type="match status" value="1"/>
</dbReference>
<comment type="caution">
    <text evidence="3">The sequence shown here is derived from an EMBL/GenBank/DDBJ whole genome shotgun (WGS) entry which is preliminary data.</text>
</comment>
<dbReference type="GO" id="GO:0006508">
    <property type="term" value="P:proteolysis"/>
    <property type="evidence" value="ECO:0007669"/>
    <property type="project" value="InterPro"/>
</dbReference>
<dbReference type="FunFam" id="2.40.10.10:FF:000068">
    <property type="entry name" value="transmembrane protease serine 2"/>
    <property type="match status" value="1"/>
</dbReference>
<dbReference type="AlphaFoldDB" id="A0A8K0GKV2"/>
<dbReference type="SUPFAM" id="SSF50494">
    <property type="entry name" value="Trypsin-like serine proteases"/>
    <property type="match status" value="1"/>
</dbReference>
<dbReference type="PANTHER" id="PTHR24253:SF176">
    <property type="entry name" value="CORIN, ISOFORM B"/>
    <property type="match status" value="1"/>
</dbReference>
<gene>
    <name evidence="3" type="ORF">ILUMI_03024</name>
</gene>
<dbReference type="InterPro" id="IPR009003">
    <property type="entry name" value="Peptidase_S1_PA"/>
</dbReference>
<protein>
    <recommendedName>
        <fullName evidence="2">Peptidase S1 domain-containing protein</fullName>
    </recommendedName>
</protein>
<dbReference type="EMBL" id="VTPC01001092">
    <property type="protein sequence ID" value="KAF2903166.1"/>
    <property type="molecule type" value="Genomic_DNA"/>
</dbReference>
<dbReference type="Gene3D" id="2.40.10.10">
    <property type="entry name" value="Trypsin-like serine proteases"/>
    <property type="match status" value="1"/>
</dbReference>
<dbReference type="PRINTS" id="PR00722">
    <property type="entry name" value="CHYMOTRYPSIN"/>
</dbReference>
<feature type="domain" description="Peptidase S1" evidence="2">
    <location>
        <begin position="49"/>
        <end position="290"/>
    </location>
</feature>
<dbReference type="InterPro" id="IPR018114">
    <property type="entry name" value="TRYPSIN_HIS"/>
</dbReference>
<dbReference type="PANTHER" id="PTHR24253">
    <property type="entry name" value="TRANSMEMBRANE PROTEASE SERINE"/>
    <property type="match status" value="1"/>
</dbReference>
<evidence type="ECO:0000313" key="3">
    <source>
        <dbReference type="EMBL" id="KAF2903166.1"/>
    </source>
</evidence>
<dbReference type="InterPro" id="IPR001254">
    <property type="entry name" value="Trypsin_dom"/>
</dbReference>
<keyword evidence="1" id="KW-1015">Disulfide bond</keyword>
<sequence length="304" mass="34098">MKVVFIIILGASLILNVALLIAIVTMKSPPSSTKCNDKSKALLLANERIVGGVKVDNMNKYPFMVSLVIKKDAGLKRDAFKCGAAIITRQWVVTAAHCFEETPLINIQHYKIYSNSLIWWKGLIHDIKSYFVHPNFNEAFYTENDIALAKVKNPFLLKFEKPVTIAGDRYSFETNRSVTIIGWGLPYDYKAHDARPLNDLYETQVKLFDQKYCSGLYSKDKHVRVAKTMICAADYTGGKDACVFDSGGPMLDKTLLIGLISWGGVCGVATSPGVYTRINAFNKWILHTGKRIDENFKPVFKNEP</sequence>
<proteinExistence type="predicted"/>
<dbReference type="PROSITE" id="PS50240">
    <property type="entry name" value="TRYPSIN_DOM"/>
    <property type="match status" value="1"/>
</dbReference>
<dbReference type="PROSITE" id="PS00134">
    <property type="entry name" value="TRYPSIN_HIS"/>
    <property type="match status" value="1"/>
</dbReference>